<accession>A0A0M2GRY9</accession>
<keyword evidence="1" id="KW-1133">Transmembrane helix</keyword>
<dbReference type="STRING" id="284040.UK15_18055"/>
<dbReference type="AlphaFoldDB" id="A0A0M2GRY9"/>
<evidence type="ECO:0000313" key="2">
    <source>
        <dbReference type="EMBL" id="KJK38170.1"/>
    </source>
</evidence>
<name>A0A0M2GRY9_9ACTN</name>
<feature type="transmembrane region" description="Helical" evidence="1">
    <location>
        <begin position="203"/>
        <end position="220"/>
    </location>
</feature>
<protein>
    <submittedName>
        <fullName evidence="2">ZIP family zinc transporter</fullName>
    </submittedName>
</protein>
<reference evidence="3" key="1">
    <citation type="submission" date="2015-02" db="EMBL/GenBank/DDBJ databases">
        <authorList>
            <person name="Ju K.-S."/>
            <person name="Doroghazi J.R."/>
            <person name="Metcalf W."/>
        </authorList>
    </citation>
    <scope>NUCLEOTIDE SEQUENCE [LARGE SCALE GENOMIC DNA]</scope>
    <source>
        <strain evidence="3">NRRL B-16380</strain>
    </source>
</reference>
<feature type="transmembrane region" description="Helical" evidence="1">
    <location>
        <begin position="34"/>
        <end position="52"/>
    </location>
</feature>
<feature type="transmembrane region" description="Helical" evidence="1">
    <location>
        <begin position="6"/>
        <end position="27"/>
    </location>
</feature>
<evidence type="ECO:0000313" key="3">
    <source>
        <dbReference type="Proteomes" id="UP000034786"/>
    </source>
</evidence>
<dbReference type="EMBL" id="JYJH01000012">
    <property type="protein sequence ID" value="KJK38170.1"/>
    <property type="molecule type" value="Genomic_DNA"/>
</dbReference>
<feature type="transmembrane region" description="Helical" evidence="1">
    <location>
        <begin position="64"/>
        <end position="85"/>
    </location>
</feature>
<proteinExistence type="predicted"/>
<keyword evidence="3" id="KW-1185">Reference proteome</keyword>
<comment type="caution">
    <text evidence="2">The sequence shown here is derived from an EMBL/GenBank/DDBJ whole genome shotgun (WGS) entry which is preliminary data.</text>
</comment>
<organism evidence="2 3">
    <name type="scientific">Streptomyces variegatus</name>
    <dbReference type="NCBI Taxonomy" id="284040"/>
    <lineage>
        <taxon>Bacteria</taxon>
        <taxon>Bacillati</taxon>
        <taxon>Actinomycetota</taxon>
        <taxon>Actinomycetes</taxon>
        <taxon>Kitasatosporales</taxon>
        <taxon>Streptomycetaceae</taxon>
        <taxon>Streptomyces</taxon>
    </lineage>
</organism>
<sequence length="253" mass="24896">MSEVIQAGGWGLLAGSALLVGAVFGFGMRVSQKVIALVMAFGAGVLLSAVSFELVGEAYEQGGLGPAAAGTLAGAAAYTSGNLWLAGRGARHRKRSGHHAEQTQPSEEKNSGSGLALALGALLDGVPESAVIGVSLLDGGAVSLVTVAAVFISNIPEGLSSSAGMKKSGRGKGYVFGVWGAIAVASTASAVLGYAVLGGFSPTVIAGVTAVAAGAILAMVADTMIPEAFQEAHLAIGLVTVSGFLVSFALSHA</sequence>
<keyword evidence="1" id="KW-0812">Transmembrane</keyword>
<dbReference type="Proteomes" id="UP000034786">
    <property type="component" value="Unassembled WGS sequence"/>
</dbReference>
<keyword evidence="1" id="KW-0472">Membrane</keyword>
<dbReference type="RefSeq" id="WP_031136723.1">
    <property type="nucleotide sequence ID" value="NZ_JYJH01000012.1"/>
</dbReference>
<evidence type="ECO:0000256" key="1">
    <source>
        <dbReference type="SAM" id="Phobius"/>
    </source>
</evidence>
<feature type="transmembrane region" description="Helical" evidence="1">
    <location>
        <begin position="232"/>
        <end position="250"/>
    </location>
</feature>
<gene>
    <name evidence="2" type="ORF">UK15_18055</name>
</gene>
<dbReference type="PATRIC" id="fig|284040.3.peg.1417"/>
<feature type="transmembrane region" description="Helical" evidence="1">
    <location>
        <begin position="174"/>
        <end position="197"/>
    </location>
</feature>